<dbReference type="Pfam" id="PF00675">
    <property type="entry name" value="Peptidase_M16"/>
    <property type="match status" value="1"/>
</dbReference>
<dbReference type="PANTHER" id="PTHR11851">
    <property type="entry name" value="METALLOPROTEASE"/>
    <property type="match status" value="1"/>
</dbReference>
<dbReference type="Proteomes" id="UP000242972">
    <property type="component" value="Unassembled WGS sequence"/>
</dbReference>
<protein>
    <submittedName>
        <fullName evidence="3">Insulinase family protein</fullName>
    </submittedName>
</protein>
<dbReference type="SUPFAM" id="SSF63411">
    <property type="entry name" value="LuxS/MPP-like metallohydrolase"/>
    <property type="match status" value="2"/>
</dbReference>
<dbReference type="InterPro" id="IPR011249">
    <property type="entry name" value="Metalloenz_LuxS/M16"/>
</dbReference>
<dbReference type="InterPro" id="IPR050361">
    <property type="entry name" value="MPP/UQCRC_Complex"/>
</dbReference>
<name>A0A2T2XAW1_9FIRM</name>
<comment type="caution">
    <text evidence="3">The sequence shown here is derived from an EMBL/GenBank/DDBJ whole genome shotgun (WGS) entry which is preliminary data.</text>
</comment>
<dbReference type="EMBL" id="PXYW01000060">
    <property type="protein sequence ID" value="PSR31622.1"/>
    <property type="molecule type" value="Genomic_DNA"/>
</dbReference>
<proteinExistence type="predicted"/>
<evidence type="ECO:0000313" key="4">
    <source>
        <dbReference type="Proteomes" id="UP000242972"/>
    </source>
</evidence>
<evidence type="ECO:0000313" key="3">
    <source>
        <dbReference type="EMBL" id="PSR31622.1"/>
    </source>
</evidence>
<dbReference type="InterPro" id="IPR007863">
    <property type="entry name" value="Peptidase_M16_C"/>
</dbReference>
<feature type="domain" description="Peptidase M16 C-terminal" evidence="2">
    <location>
        <begin position="179"/>
        <end position="318"/>
    </location>
</feature>
<evidence type="ECO:0000259" key="2">
    <source>
        <dbReference type="Pfam" id="PF05193"/>
    </source>
</evidence>
<sequence>MTNEVIGEAIYLARLSSGLTVAVARRPGFKKVFATFATHYGSIDNTFVIPGTEEPVTVPDGIAHFLEHKMFEKEGGGDVFNDFAALGASSNAYTDYTSTTFLFSSTSKVAENLEILLDFVQRPYFTEANVNKEKGIIEQEIRMYLDMPQDRLHSNLMGALYQHHPVRLDIAGSVESIRTITPELLYQCYQTFYHPSNMVVFIVGDVDPEDIWRQVERNQARKKFAMQPPITRPPTVRIPRVEQKMPVSAPLFMMGYKDTQVAGSGDALLRREIAMGLMWQMLLGKGSPLFADLYQAGLINERFHARYSGGTTFGVSALGGETLDPHRLESWLVERLLVEELNRDDLARLKKKEMGEMIGLFQSPEDLAYAFNNMFFRGIDLLSYIDVLSSITLDEIQEVRDSQLQEQSRAVSLILPVANSND</sequence>
<dbReference type="GO" id="GO:0046872">
    <property type="term" value="F:metal ion binding"/>
    <property type="evidence" value="ECO:0007669"/>
    <property type="project" value="InterPro"/>
</dbReference>
<feature type="domain" description="Peptidase M16 N-terminal" evidence="1">
    <location>
        <begin position="60"/>
        <end position="171"/>
    </location>
</feature>
<reference evidence="3 4" key="1">
    <citation type="journal article" date="2014" name="BMC Genomics">
        <title>Comparison of environmental and isolate Sulfobacillus genomes reveals diverse carbon, sulfur, nitrogen, and hydrogen metabolisms.</title>
        <authorList>
            <person name="Justice N.B."/>
            <person name="Norman A."/>
            <person name="Brown C.T."/>
            <person name="Singh A."/>
            <person name="Thomas B.C."/>
            <person name="Banfield J.F."/>
        </authorList>
    </citation>
    <scope>NUCLEOTIDE SEQUENCE [LARGE SCALE GENOMIC DNA]</scope>
    <source>
        <strain evidence="3">AMDSBA4</strain>
    </source>
</reference>
<dbReference type="InterPro" id="IPR011765">
    <property type="entry name" value="Pept_M16_N"/>
</dbReference>
<dbReference type="Pfam" id="PF05193">
    <property type="entry name" value="Peptidase_M16_C"/>
    <property type="match status" value="1"/>
</dbReference>
<dbReference type="NCBIfam" id="NF047421">
    <property type="entry name" value="YfmH_fam"/>
    <property type="match status" value="1"/>
</dbReference>
<gene>
    <name evidence="3" type="ORF">C7B46_16615</name>
</gene>
<evidence type="ECO:0000259" key="1">
    <source>
        <dbReference type="Pfam" id="PF00675"/>
    </source>
</evidence>
<dbReference type="AlphaFoldDB" id="A0A2T2XAW1"/>
<dbReference type="PANTHER" id="PTHR11851:SF134">
    <property type="entry name" value="ZINC-DEPENDENT PROTEASE"/>
    <property type="match status" value="1"/>
</dbReference>
<organism evidence="3 4">
    <name type="scientific">Sulfobacillus benefaciens</name>
    <dbReference type="NCBI Taxonomy" id="453960"/>
    <lineage>
        <taxon>Bacteria</taxon>
        <taxon>Bacillati</taxon>
        <taxon>Bacillota</taxon>
        <taxon>Clostridia</taxon>
        <taxon>Eubacteriales</taxon>
        <taxon>Clostridiales Family XVII. Incertae Sedis</taxon>
        <taxon>Sulfobacillus</taxon>
    </lineage>
</organism>
<dbReference type="Gene3D" id="3.30.830.10">
    <property type="entry name" value="Metalloenzyme, LuxS/M16 peptidase-like"/>
    <property type="match status" value="2"/>
</dbReference>
<accession>A0A2T2XAW1</accession>